<proteinExistence type="predicted"/>
<sequence>MPTDEGGGNFVSATDLENLHGEFPGFREPVALGAAAWSRRPPPQCSFREVDDLPLWG</sequence>
<accession>Q0RTE6</accession>
<protein>
    <submittedName>
        <fullName evidence="1">Uncharacterized protein</fullName>
    </submittedName>
</protein>
<organism evidence="1 2">
    <name type="scientific">Frankia alni (strain DSM 45986 / CECT 9034 / ACN14a)</name>
    <dbReference type="NCBI Taxonomy" id="326424"/>
    <lineage>
        <taxon>Bacteria</taxon>
        <taxon>Bacillati</taxon>
        <taxon>Actinomycetota</taxon>
        <taxon>Actinomycetes</taxon>
        <taxon>Frankiales</taxon>
        <taxon>Frankiaceae</taxon>
        <taxon>Frankia</taxon>
    </lineage>
</organism>
<keyword evidence="2" id="KW-1185">Reference proteome</keyword>
<name>Q0RTE6_FRAAA</name>
<dbReference type="AlphaFoldDB" id="Q0RTE6"/>
<dbReference type="EMBL" id="CT573213">
    <property type="protein sequence ID" value="CAJ59153.1"/>
    <property type="molecule type" value="Genomic_DNA"/>
</dbReference>
<dbReference type="KEGG" id="fal:FRAAL0478"/>
<dbReference type="HOGENOM" id="CLU_2990112_0_0_11"/>
<dbReference type="STRING" id="326424.FRAAL0478"/>
<evidence type="ECO:0000313" key="1">
    <source>
        <dbReference type="EMBL" id="CAJ59153.1"/>
    </source>
</evidence>
<reference evidence="1 2" key="1">
    <citation type="journal article" date="2007" name="Genome Res.">
        <title>Genome characteristics of facultatively symbiotic Frankia sp. strains reflect host range and host plant biogeography.</title>
        <authorList>
            <person name="Normand P."/>
            <person name="Lapierre P."/>
            <person name="Tisa L.S."/>
            <person name="Gogarten J.P."/>
            <person name="Alloisio N."/>
            <person name="Bagnarol E."/>
            <person name="Bassi C.A."/>
            <person name="Berry A.M."/>
            <person name="Bickhart D.M."/>
            <person name="Choisne N."/>
            <person name="Couloux A."/>
            <person name="Cournoyer B."/>
            <person name="Cruveiller S."/>
            <person name="Daubin V."/>
            <person name="Demange N."/>
            <person name="Francino M.P."/>
            <person name="Goltsman E."/>
            <person name="Huang Y."/>
            <person name="Kopp O.R."/>
            <person name="Labarre L."/>
            <person name="Lapidus A."/>
            <person name="Lavire C."/>
            <person name="Marechal J."/>
            <person name="Martinez M."/>
            <person name="Mastronunzio J.E."/>
            <person name="Mullin B.C."/>
            <person name="Niemann J."/>
            <person name="Pujic P."/>
            <person name="Rawnsley T."/>
            <person name="Rouy Z."/>
            <person name="Schenowitz C."/>
            <person name="Sellstedt A."/>
            <person name="Tavares F."/>
            <person name="Tomkins J.P."/>
            <person name="Vallenet D."/>
            <person name="Valverde C."/>
            <person name="Wall L.G."/>
            <person name="Wang Y."/>
            <person name="Medigue C."/>
            <person name="Benson D.R."/>
        </authorList>
    </citation>
    <scope>NUCLEOTIDE SEQUENCE [LARGE SCALE GENOMIC DNA]</scope>
    <source>
        <strain evidence="2">DSM 45986 / CECT 9034 / ACN14a</strain>
    </source>
</reference>
<gene>
    <name evidence="1" type="ordered locus">FRAAL0478</name>
</gene>
<dbReference type="Proteomes" id="UP000000657">
    <property type="component" value="Chromosome"/>
</dbReference>
<evidence type="ECO:0000313" key="2">
    <source>
        <dbReference type="Proteomes" id="UP000000657"/>
    </source>
</evidence>